<feature type="domain" description="SMODS and SLOG-associating 2TM effector" evidence="2">
    <location>
        <begin position="257"/>
        <end position="393"/>
    </location>
</feature>
<feature type="transmembrane region" description="Helical" evidence="1">
    <location>
        <begin position="139"/>
        <end position="156"/>
    </location>
</feature>
<dbReference type="AlphaFoldDB" id="A0A1P8FA65"/>
<keyword evidence="1" id="KW-0472">Membrane</keyword>
<keyword evidence="4" id="KW-1185">Reference proteome</keyword>
<protein>
    <recommendedName>
        <fullName evidence="2">SMODS and SLOG-associating 2TM effector domain-containing protein</fullName>
    </recommendedName>
</protein>
<evidence type="ECO:0000256" key="1">
    <source>
        <dbReference type="SAM" id="Phobius"/>
    </source>
</evidence>
<feature type="transmembrane region" description="Helical" evidence="1">
    <location>
        <begin position="271"/>
        <end position="290"/>
    </location>
</feature>
<evidence type="ECO:0000313" key="3">
    <source>
        <dbReference type="EMBL" id="APV45352.1"/>
    </source>
</evidence>
<feature type="transmembrane region" description="Helical" evidence="1">
    <location>
        <begin position="99"/>
        <end position="118"/>
    </location>
</feature>
<dbReference type="KEGG" id="dfo:Dform_02043"/>
<gene>
    <name evidence="3" type="ORF">Dform_02043</name>
</gene>
<keyword evidence="1" id="KW-0812">Transmembrane</keyword>
<evidence type="ECO:0000313" key="4">
    <source>
        <dbReference type="Proteomes" id="UP000185934"/>
    </source>
</evidence>
<dbReference type="Proteomes" id="UP000185934">
    <property type="component" value="Chromosome"/>
</dbReference>
<sequence>MSNVRKSSLSLTTVLIIALSIVFLIKFFIDYDQIQNFPAPAIVLFIELSAIVLLFGKSQQFRNIIGESDWEQLSWRVTISAFIFLTFSIYLILNDELNTFSSGFFLIAPTIGAIISTISSNARLNPQTQEELINASKKLILSTVLLLIAVPSLYFIDNSSLNGINLYQFAFDSKAITRFFFFWITGTPLFYGGLFLFSLGIIDLVWAFRYPLKETRKIQATTGNIATQGKLKVGNRMTPIEAIEKEAKRIEEDALLSFKGHFNDAAFYNTLYYSLAIPTIVFASIASFTAFVSVNILSGISALIAAVLSGTNILINPIEKSKSHHEAGAQLQGLRDRIRLFTEVDLRAGITAKVLTIKIQEFSQEKNSINKCAPAISKRAYGKAKDGISKGEASYQVDKN</sequence>
<feature type="transmembrane region" description="Helical" evidence="1">
    <location>
        <begin position="189"/>
        <end position="208"/>
    </location>
</feature>
<dbReference type="NCBIfam" id="NF033632">
    <property type="entry name" value="SLATT_4"/>
    <property type="match status" value="1"/>
</dbReference>
<feature type="transmembrane region" description="Helical" evidence="1">
    <location>
        <begin position="296"/>
        <end position="315"/>
    </location>
</feature>
<dbReference type="Pfam" id="PF18186">
    <property type="entry name" value="SLATT_4"/>
    <property type="match status" value="1"/>
</dbReference>
<dbReference type="EMBL" id="CP018258">
    <property type="protein sequence ID" value="APV45352.1"/>
    <property type="molecule type" value="Genomic_DNA"/>
</dbReference>
<dbReference type="RefSeq" id="WP_076004856.1">
    <property type="nucleotide sequence ID" value="NZ_CP018258.1"/>
</dbReference>
<accession>A0A1P8FA65</accession>
<organism evidence="3 4">
    <name type="scientific">Dehalogenimonas formicexedens</name>
    <dbReference type="NCBI Taxonomy" id="1839801"/>
    <lineage>
        <taxon>Bacteria</taxon>
        <taxon>Bacillati</taxon>
        <taxon>Chloroflexota</taxon>
        <taxon>Dehalococcoidia</taxon>
        <taxon>Dehalococcoidales</taxon>
        <taxon>Dehalococcoidaceae</taxon>
        <taxon>Dehalogenimonas</taxon>
    </lineage>
</organism>
<reference evidence="4" key="1">
    <citation type="submission" date="2016-11" db="EMBL/GenBank/DDBJ databases">
        <title>Dehalogenimonas formicexedens sp. nov., a chlorinated alkane respiring bacterium isolated from contaminated groundwater.</title>
        <authorList>
            <person name="Key T.A."/>
            <person name="Bowman K.S."/>
            <person name="Lee I."/>
            <person name="Chun J."/>
            <person name="Albuquerque L."/>
            <person name="da Costa M.S."/>
            <person name="Rainey F.A."/>
            <person name="Moe W.M."/>
        </authorList>
    </citation>
    <scope>NUCLEOTIDE SEQUENCE [LARGE SCALE GENOMIC DNA]</scope>
    <source>
        <strain evidence="4">NSZ-14</strain>
    </source>
</reference>
<evidence type="ECO:0000259" key="2">
    <source>
        <dbReference type="Pfam" id="PF18186"/>
    </source>
</evidence>
<feature type="transmembrane region" description="Helical" evidence="1">
    <location>
        <begin position="35"/>
        <end position="55"/>
    </location>
</feature>
<feature type="transmembrane region" description="Helical" evidence="1">
    <location>
        <begin position="9"/>
        <end position="29"/>
    </location>
</feature>
<dbReference type="InterPro" id="IPR040811">
    <property type="entry name" value="SLATT_4"/>
</dbReference>
<keyword evidence="1" id="KW-1133">Transmembrane helix</keyword>
<name>A0A1P8FA65_9CHLR</name>
<feature type="transmembrane region" description="Helical" evidence="1">
    <location>
        <begin position="75"/>
        <end position="93"/>
    </location>
</feature>
<proteinExistence type="predicted"/>